<dbReference type="RefSeq" id="WP_131445500.1">
    <property type="nucleotide sequence ID" value="NZ_SJZB01000022.1"/>
</dbReference>
<comment type="subunit">
    <text evidence="2 14">Heterodimer of SoxA and SoxX.</text>
</comment>
<feature type="active site" description="Cysteine persulfide intermediate" evidence="15">
    <location>
        <position position="240"/>
    </location>
</feature>
<evidence type="ECO:0000256" key="8">
    <source>
        <dbReference type="ARBA" id="ARBA00022764"/>
    </source>
</evidence>
<dbReference type="PIRSF" id="PIRSF038455">
    <property type="entry name" value="SoxA"/>
    <property type="match status" value="1"/>
</dbReference>
<feature type="binding site" description="covalent" evidence="16">
    <location>
        <position position="194"/>
    </location>
    <ligand>
        <name>heme c</name>
        <dbReference type="ChEBI" id="CHEBI:61717"/>
        <label>2</label>
    </ligand>
</feature>
<dbReference type="GO" id="GO:0016740">
    <property type="term" value="F:transferase activity"/>
    <property type="evidence" value="ECO:0007669"/>
    <property type="project" value="UniProtKB-KW"/>
</dbReference>
<dbReference type="InterPro" id="IPR009056">
    <property type="entry name" value="Cyt_c-like_dom"/>
</dbReference>
<dbReference type="GO" id="GO:0042597">
    <property type="term" value="C:periplasmic space"/>
    <property type="evidence" value="ECO:0007669"/>
    <property type="project" value="UniProtKB-SubCell"/>
</dbReference>
<evidence type="ECO:0000256" key="5">
    <source>
        <dbReference type="ARBA" id="ARBA00022679"/>
    </source>
</evidence>
<dbReference type="AlphaFoldDB" id="A0A4V2NW31"/>
<keyword evidence="7 18" id="KW-0732">Signal</keyword>
<evidence type="ECO:0000256" key="3">
    <source>
        <dbReference type="ARBA" id="ARBA00022448"/>
    </source>
</evidence>
<feature type="chain" id="PRO_5020561382" description="SoxAX cytochrome complex subunit A" evidence="18">
    <location>
        <begin position="23"/>
        <end position="279"/>
    </location>
</feature>
<keyword evidence="8 14" id="KW-0574">Periplasm</keyword>
<protein>
    <recommendedName>
        <fullName evidence="14">SoxAX cytochrome complex subunit A</fullName>
        <ecNumber evidence="14">2.8.5.2</ecNumber>
    </recommendedName>
    <alternativeName>
        <fullName evidence="14">Protein SoxA</fullName>
    </alternativeName>
    <alternativeName>
        <fullName evidence="14">Sulfur oxidizing protein A</fullName>
    </alternativeName>
    <alternativeName>
        <fullName evidence="14">Thiosulfate-oxidizing multienzyme system protein SoxA</fullName>
    </alternativeName>
</protein>
<keyword evidence="10 14" id="KW-0408">Iron</keyword>
<keyword evidence="5 14" id="KW-0808">Transferase</keyword>
<dbReference type="Proteomes" id="UP000295443">
    <property type="component" value="Unassembled WGS sequence"/>
</dbReference>
<evidence type="ECO:0000256" key="9">
    <source>
        <dbReference type="ARBA" id="ARBA00022982"/>
    </source>
</evidence>
<evidence type="ECO:0000256" key="16">
    <source>
        <dbReference type="PIRSR" id="PIRSR038455-2"/>
    </source>
</evidence>
<dbReference type="OrthoDB" id="9808312at2"/>
<dbReference type="NCBIfam" id="TIGR04484">
    <property type="entry name" value="thiosulf_SoxA"/>
    <property type="match status" value="1"/>
</dbReference>
<dbReference type="EMBL" id="SJZB01000022">
    <property type="protein sequence ID" value="TCJ15762.1"/>
    <property type="molecule type" value="Genomic_DNA"/>
</dbReference>
<feature type="binding site" description="covalent" evidence="16">
    <location>
        <position position="191"/>
    </location>
    <ligand>
        <name>heme c</name>
        <dbReference type="ChEBI" id="CHEBI:61717"/>
        <label>2</label>
    </ligand>
</feature>
<dbReference type="GO" id="GO:0046872">
    <property type="term" value="F:metal ion binding"/>
    <property type="evidence" value="ECO:0007669"/>
    <property type="project" value="UniProtKB-KW"/>
</dbReference>
<dbReference type="GO" id="GO:0070069">
    <property type="term" value="C:cytochrome complex"/>
    <property type="evidence" value="ECO:0007669"/>
    <property type="project" value="InterPro"/>
</dbReference>
<accession>A0A4V2NW31</accession>
<keyword evidence="3 14" id="KW-0813">Transport</keyword>
<dbReference type="Gene3D" id="1.10.760.10">
    <property type="entry name" value="Cytochrome c-like domain"/>
    <property type="match status" value="2"/>
</dbReference>
<comment type="cofactor">
    <cofactor evidence="16">
        <name>heme</name>
        <dbReference type="ChEBI" id="CHEBI:30413"/>
    </cofactor>
    <text evidence="16">Binds 2 heme groups per subunit.</text>
</comment>
<dbReference type="GO" id="GO:0009055">
    <property type="term" value="F:electron transfer activity"/>
    <property type="evidence" value="ECO:0007669"/>
    <property type="project" value="InterPro"/>
</dbReference>
<keyword evidence="9 14" id="KW-0249">Electron transport</keyword>
<keyword evidence="21" id="KW-1185">Reference proteome</keyword>
<evidence type="ECO:0000256" key="11">
    <source>
        <dbReference type="ARBA" id="ARBA00025746"/>
    </source>
</evidence>
<dbReference type="InterPro" id="IPR025710">
    <property type="entry name" value="SoxA"/>
</dbReference>
<dbReference type="GO" id="GO:0016669">
    <property type="term" value="F:oxidoreductase activity, acting on a sulfur group of donors, cytochrome as acceptor"/>
    <property type="evidence" value="ECO:0007669"/>
    <property type="project" value="InterPro"/>
</dbReference>
<feature type="signal peptide" evidence="18">
    <location>
        <begin position="1"/>
        <end position="22"/>
    </location>
</feature>
<comment type="similarity">
    <text evidence="11 14">Belongs to the SoxA family.</text>
</comment>
<evidence type="ECO:0000256" key="14">
    <source>
        <dbReference type="PIRNR" id="PIRNR038455"/>
    </source>
</evidence>
<keyword evidence="4 14" id="KW-0349">Heme</keyword>
<feature type="binding site" evidence="16">
    <location>
        <position position="236"/>
    </location>
    <ligand>
        <name>substrate</name>
    </ligand>
</feature>
<name>A0A4V2NW31_9PROT</name>
<dbReference type="GO" id="GO:0020037">
    <property type="term" value="F:heme binding"/>
    <property type="evidence" value="ECO:0007669"/>
    <property type="project" value="InterPro"/>
</dbReference>
<evidence type="ECO:0000256" key="17">
    <source>
        <dbReference type="PIRSR" id="PIRSR038455-3"/>
    </source>
</evidence>
<dbReference type="Pfam" id="PF21342">
    <property type="entry name" value="SoxA-TsdA_cyt-c"/>
    <property type="match status" value="1"/>
</dbReference>
<organism evidence="20 21">
    <name type="scientific">Parasulfuritortus cantonensis</name>
    <dbReference type="NCBI Taxonomy" id="2528202"/>
    <lineage>
        <taxon>Bacteria</taxon>
        <taxon>Pseudomonadati</taxon>
        <taxon>Pseudomonadota</taxon>
        <taxon>Betaproteobacteria</taxon>
        <taxon>Nitrosomonadales</taxon>
        <taxon>Thiobacillaceae</taxon>
        <taxon>Parasulfuritortus</taxon>
    </lineage>
</organism>
<comment type="catalytic activity">
    <reaction evidence="13 14">
        <text>S-sulfanyl-L-cysteinyl-[SoxY protein] + thiosulfate + 2 Fe(III)-[cytochrome c] = S-(2-sulfodisulfanyl)-L-cysteinyl-[SoxY protein] + 2 Fe(II)-[cytochrome c] + 2 H(+)</text>
        <dbReference type="Rhea" id="RHEA:51224"/>
        <dbReference type="Rhea" id="RHEA-COMP:10350"/>
        <dbReference type="Rhea" id="RHEA-COMP:14399"/>
        <dbReference type="Rhea" id="RHEA-COMP:14689"/>
        <dbReference type="Rhea" id="RHEA-COMP:14690"/>
        <dbReference type="ChEBI" id="CHEBI:15378"/>
        <dbReference type="ChEBI" id="CHEBI:29033"/>
        <dbReference type="ChEBI" id="CHEBI:29034"/>
        <dbReference type="ChEBI" id="CHEBI:33542"/>
        <dbReference type="ChEBI" id="CHEBI:61963"/>
        <dbReference type="ChEBI" id="CHEBI:140664"/>
        <dbReference type="EC" id="2.8.5.2"/>
    </reaction>
</comment>
<evidence type="ECO:0000313" key="21">
    <source>
        <dbReference type="Proteomes" id="UP000295443"/>
    </source>
</evidence>
<comment type="subcellular location">
    <subcellularLocation>
        <location evidence="1 14">Periplasm</location>
    </subcellularLocation>
</comment>
<evidence type="ECO:0000256" key="4">
    <source>
        <dbReference type="ARBA" id="ARBA00022617"/>
    </source>
</evidence>
<dbReference type="GO" id="GO:0019417">
    <property type="term" value="P:sulfur oxidation"/>
    <property type="evidence" value="ECO:0007669"/>
    <property type="project" value="InterPro"/>
</dbReference>
<feature type="domain" description="Cytochrome c" evidence="19">
    <location>
        <begin position="77"/>
        <end position="160"/>
    </location>
</feature>
<evidence type="ECO:0000256" key="1">
    <source>
        <dbReference type="ARBA" id="ARBA00004418"/>
    </source>
</evidence>
<evidence type="ECO:0000256" key="18">
    <source>
        <dbReference type="SAM" id="SignalP"/>
    </source>
</evidence>
<proteinExistence type="inferred from homology"/>
<dbReference type="EC" id="2.8.5.2" evidence="14"/>
<feature type="binding site" description="axial binding residue" evidence="17">
    <location>
        <position position="195"/>
    </location>
    <ligand>
        <name>heme c</name>
        <dbReference type="ChEBI" id="CHEBI:61717"/>
        <label>2</label>
    </ligand>
    <ligandPart>
        <name>Fe</name>
        <dbReference type="ChEBI" id="CHEBI:18248"/>
    </ligandPart>
</feature>
<gene>
    <name evidence="20" type="primary">soxA</name>
    <name evidence="20" type="ORF">EZJ19_05955</name>
</gene>
<comment type="caution">
    <text evidence="20">The sequence shown here is derived from an EMBL/GenBank/DDBJ whole genome shotgun (WGS) entry which is preliminary data.</text>
</comment>
<evidence type="ECO:0000256" key="12">
    <source>
        <dbReference type="ARBA" id="ARBA00048077"/>
    </source>
</evidence>
<dbReference type="SUPFAM" id="SSF46626">
    <property type="entry name" value="Cytochrome c"/>
    <property type="match status" value="2"/>
</dbReference>
<evidence type="ECO:0000256" key="13">
    <source>
        <dbReference type="ARBA" id="ARBA00048423"/>
    </source>
</evidence>
<evidence type="ECO:0000313" key="20">
    <source>
        <dbReference type="EMBL" id="TCJ15762.1"/>
    </source>
</evidence>
<comment type="catalytic activity">
    <reaction evidence="12 14">
        <text>L-cysteinyl-[SoxY protein] + thiosulfate + 2 Fe(III)-[cytochrome c] = S-sulfosulfanyl-L-cysteinyl-[SoxY protein] + 2 Fe(II)-[cytochrome c] + 2 H(+)</text>
        <dbReference type="Rhea" id="RHEA:56720"/>
        <dbReference type="Rhea" id="RHEA-COMP:10350"/>
        <dbReference type="Rhea" id="RHEA-COMP:14328"/>
        <dbReference type="Rhea" id="RHEA-COMP:14399"/>
        <dbReference type="Rhea" id="RHEA-COMP:14691"/>
        <dbReference type="ChEBI" id="CHEBI:15378"/>
        <dbReference type="ChEBI" id="CHEBI:29033"/>
        <dbReference type="ChEBI" id="CHEBI:29034"/>
        <dbReference type="ChEBI" id="CHEBI:29950"/>
        <dbReference type="ChEBI" id="CHEBI:33542"/>
        <dbReference type="ChEBI" id="CHEBI:139321"/>
        <dbReference type="EC" id="2.8.5.2"/>
    </reaction>
</comment>
<feature type="binding site" description="axial binding residue" evidence="17">
    <location>
        <position position="240"/>
    </location>
    <ligand>
        <name>heme c</name>
        <dbReference type="ChEBI" id="CHEBI:61717"/>
        <label>2</label>
    </ligand>
    <ligandPart>
        <name>Fe</name>
        <dbReference type="ChEBI" id="CHEBI:18248"/>
    </ligandPart>
</feature>
<evidence type="ECO:0000256" key="7">
    <source>
        <dbReference type="ARBA" id="ARBA00022729"/>
    </source>
</evidence>
<feature type="binding site" description="axial binding residue" evidence="17">
    <location>
        <position position="127"/>
    </location>
    <ligand>
        <name>heme c</name>
        <dbReference type="ChEBI" id="CHEBI:61717"/>
        <label>1</label>
    </ligand>
    <ligandPart>
        <name>Fe</name>
        <dbReference type="ChEBI" id="CHEBI:18248"/>
    </ligandPart>
</feature>
<evidence type="ECO:0000256" key="15">
    <source>
        <dbReference type="PIRSR" id="PIRSR038455-1"/>
    </source>
</evidence>
<evidence type="ECO:0000259" key="19">
    <source>
        <dbReference type="Pfam" id="PF21342"/>
    </source>
</evidence>
<dbReference type="InterPro" id="IPR036909">
    <property type="entry name" value="Cyt_c-like_dom_sf"/>
</dbReference>
<evidence type="ECO:0000256" key="2">
    <source>
        <dbReference type="ARBA" id="ARBA00011530"/>
    </source>
</evidence>
<evidence type="ECO:0000256" key="6">
    <source>
        <dbReference type="ARBA" id="ARBA00022723"/>
    </source>
</evidence>
<sequence>MKKLIMILAGAGIVLGSVSAVAGPEDDRTKLINYFKNKYSDIKIDDYIYGALAFSPDSKSQYDSIMEFPPFVEVLDKGKKMWDTPFKSGKTYADCLPNGGKMIAGNYPMFDEAKGKVVTFEDAINDCRVANGEEPYKYDDMKTMGVLTSYARTLSDGMKMNIKVDSPAALKAFEDGKKTYYARAGQLNFSCASCHIDAAGNNLRSEILSPVLGQATHFPVFRGKDGGDVPTTLQKRYSGCFKQVRQVPDKEGSTRFNNLEYFHSYLSNGMELKSSVFRK</sequence>
<keyword evidence="6 14" id="KW-0479">Metal-binding</keyword>
<evidence type="ECO:0000256" key="10">
    <source>
        <dbReference type="ARBA" id="ARBA00023004"/>
    </source>
</evidence>
<reference evidence="20 21" key="1">
    <citation type="submission" date="2019-03" db="EMBL/GenBank/DDBJ databases">
        <title>Genome sequence of Thiobacillaceae bacterium LSR1, a sulfur-oxidizing bacterium isolated from freshwater sediment.</title>
        <authorList>
            <person name="Li S."/>
        </authorList>
    </citation>
    <scope>NUCLEOTIDE SEQUENCE [LARGE SCALE GENOMIC DNA]</scope>
    <source>
        <strain evidence="20 21">LSR1</strain>
    </source>
</reference>
<feature type="binding site" description="covalent" evidence="16">
    <location>
        <position position="95"/>
    </location>
    <ligand>
        <name>heme c</name>
        <dbReference type="ChEBI" id="CHEBI:61717"/>
        <label>1</label>
    </ligand>
</feature>